<reference evidence="3" key="2">
    <citation type="submission" date="2022-10" db="EMBL/GenBank/DDBJ databases">
        <authorList>
            <consortium name="ENA_rothamsted_submissions"/>
            <consortium name="culmorum"/>
            <person name="King R."/>
        </authorList>
    </citation>
    <scope>NUCLEOTIDE SEQUENCE</scope>
</reference>
<feature type="compositionally biased region" description="Basic and acidic residues" evidence="1">
    <location>
        <begin position="1"/>
        <end position="16"/>
    </location>
</feature>
<dbReference type="OrthoDB" id="6152242at2759"/>
<dbReference type="AlphaFoldDB" id="A0A9N9RAA1"/>
<sequence>MSMEHQFLDNDNKTNSDTENNPKLLSLANIKALKLFDTEFIEKYGSLPVLWDREHSDYNNKYIRYEALEQLLPILRKQEPKVTIYHVRRKINTLRSNYRKELKKYLLSKRVRSDGVEYYTYPERNWKFFALKRFLGSDIDLNNKLEECNYDEEIEFENFQDESCDVLEDENESVHEANVNFPKGNSTPSTDTPQLKRVKRESITIDEVNDVELKAVATNVVCKLKRMNEEQRCQAELLINKVLYHGLKGNLTSDTDLAEVEHR</sequence>
<dbReference type="SMART" id="SM00595">
    <property type="entry name" value="MADF"/>
    <property type="match status" value="1"/>
</dbReference>
<feature type="region of interest" description="Disordered" evidence="1">
    <location>
        <begin position="1"/>
        <end position="21"/>
    </location>
</feature>
<feature type="domain" description="MADF" evidence="2">
    <location>
        <begin position="39"/>
        <end position="140"/>
    </location>
</feature>
<keyword evidence="4" id="KW-1185">Reference proteome</keyword>
<evidence type="ECO:0000259" key="2">
    <source>
        <dbReference type="PROSITE" id="PS51029"/>
    </source>
</evidence>
<dbReference type="Pfam" id="PF10545">
    <property type="entry name" value="MADF_DNA_bdg"/>
    <property type="match status" value="1"/>
</dbReference>
<gene>
    <name evidence="3" type="ORF">DIATSA_LOCUS10134</name>
</gene>
<dbReference type="Proteomes" id="UP001153714">
    <property type="component" value="Chromosome 5"/>
</dbReference>
<dbReference type="PANTHER" id="PTHR21505">
    <property type="entry name" value="MADF DOMAIN-CONTAINING PROTEIN-RELATED"/>
    <property type="match status" value="1"/>
</dbReference>
<accession>A0A9N9RAA1</accession>
<organism evidence="3 4">
    <name type="scientific">Diatraea saccharalis</name>
    <name type="common">sugarcane borer</name>
    <dbReference type="NCBI Taxonomy" id="40085"/>
    <lineage>
        <taxon>Eukaryota</taxon>
        <taxon>Metazoa</taxon>
        <taxon>Ecdysozoa</taxon>
        <taxon>Arthropoda</taxon>
        <taxon>Hexapoda</taxon>
        <taxon>Insecta</taxon>
        <taxon>Pterygota</taxon>
        <taxon>Neoptera</taxon>
        <taxon>Endopterygota</taxon>
        <taxon>Lepidoptera</taxon>
        <taxon>Glossata</taxon>
        <taxon>Ditrysia</taxon>
        <taxon>Pyraloidea</taxon>
        <taxon>Crambidae</taxon>
        <taxon>Crambinae</taxon>
        <taxon>Diatraea</taxon>
    </lineage>
</organism>
<proteinExistence type="predicted"/>
<evidence type="ECO:0000313" key="3">
    <source>
        <dbReference type="EMBL" id="CAG9792618.1"/>
    </source>
</evidence>
<name>A0A9N9RAA1_9NEOP</name>
<dbReference type="EMBL" id="OU893336">
    <property type="protein sequence ID" value="CAG9792618.1"/>
    <property type="molecule type" value="Genomic_DNA"/>
</dbReference>
<evidence type="ECO:0000313" key="4">
    <source>
        <dbReference type="Proteomes" id="UP001153714"/>
    </source>
</evidence>
<evidence type="ECO:0000256" key="1">
    <source>
        <dbReference type="SAM" id="MobiDB-lite"/>
    </source>
</evidence>
<reference evidence="3" key="1">
    <citation type="submission" date="2021-12" db="EMBL/GenBank/DDBJ databases">
        <authorList>
            <person name="King R."/>
        </authorList>
    </citation>
    <scope>NUCLEOTIDE SEQUENCE</scope>
</reference>
<dbReference type="PROSITE" id="PS51029">
    <property type="entry name" value="MADF"/>
    <property type="match status" value="1"/>
</dbReference>
<dbReference type="PANTHER" id="PTHR21505:SF8">
    <property type="entry name" value="DPT-YFP REPRESSOR BY OVEREXPRESSION, ISOFORM D-RELATED"/>
    <property type="match status" value="1"/>
</dbReference>
<dbReference type="InterPro" id="IPR006578">
    <property type="entry name" value="MADF-dom"/>
</dbReference>
<protein>
    <recommendedName>
        <fullName evidence="2">MADF domain-containing protein</fullName>
    </recommendedName>
</protein>